<dbReference type="EMBL" id="MU003540">
    <property type="protein sequence ID" value="KAF2464122.1"/>
    <property type="molecule type" value="Genomic_DNA"/>
</dbReference>
<evidence type="ECO:0000313" key="2">
    <source>
        <dbReference type="Proteomes" id="UP000799755"/>
    </source>
</evidence>
<reference evidence="1" key="1">
    <citation type="journal article" date="2020" name="Stud. Mycol.">
        <title>101 Dothideomycetes genomes: a test case for predicting lifestyles and emergence of pathogens.</title>
        <authorList>
            <person name="Haridas S."/>
            <person name="Albert R."/>
            <person name="Binder M."/>
            <person name="Bloem J."/>
            <person name="Labutti K."/>
            <person name="Salamov A."/>
            <person name="Andreopoulos B."/>
            <person name="Baker S."/>
            <person name="Barry K."/>
            <person name="Bills G."/>
            <person name="Bluhm B."/>
            <person name="Cannon C."/>
            <person name="Castanera R."/>
            <person name="Culley D."/>
            <person name="Daum C."/>
            <person name="Ezra D."/>
            <person name="Gonzalez J."/>
            <person name="Henrissat B."/>
            <person name="Kuo A."/>
            <person name="Liang C."/>
            <person name="Lipzen A."/>
            <person name="Lutzoni F."/>
            <person name="Magnuson J."/>
            <person name="Mondo S."/>
            <person name="Nolan M."/>
            <person name="Ohm R."/>
            <person name="Pangilinan J."/>
            <person name="Park H.-J."/>
            <person name="Ramirez L."/>
            <person name="Alfaro M."/>
            <person name="Sun H."/>
            <person name="Tritt A."/>
            <person name="Yoshinaga Y."/>
            <person name="Zwiers L.-H."/>
            <person name="Turgeon B."/>
            <person name="Goodwin S."/>
            <person name="Spatafora J."/>
            <person name="Crous P."/>
            <person name="Grigoriev I."/>
        </authorList>
    </citation>
    <scope>NUCLEOTIDE SEQUENCE</scope>
    <source>
        <strain evidence="1">ATCC 200398</strain>
    </source>
</reference>
<comment type="caution">
    <text evidence="1">The sequence shown here is derived from an EMBL/GenBank/DDBJ whole genome shotgun (WGS) entry which is preliminary data.</text>
</comment>
<sequence>MDTSQTTTDTSNRFALITHENISGYLWIASILCPIYAFLVIFIRWHIKWNLYGLDDATATLATFLQLGGCIPLFLAMNHGLGKSDRLVDAAVIDEAGKTTFIAQIFLLASLATAKCSVAYLLLRLFTRDLEVTRKPWLLCNGTLALTIVWGIGSIIAISAGCQPSALLQDGSLSHCSNQLTRWRVITCFDIFIELLLILLPVFFIWPIQMKRYIKVQVVIAFGLRAPVIVFTATRLHYITSYTNSTNTRYSIIPALAYLQLEVFWALLAATIPTLKAFMRSFNSGFGMEIDLDGYGSVSGYHQGSIPLQSLSKSNTRHGTSPSRFGRKTREDSSALDDTREEVSKLVGSSIRPDNVGTQTSIYHPERAKGANSVGSDGSQEMIIKREVQWTVWHEESKP</sequence>
<organism evidence="1 2">
    <name type="scientific">Lindgomyces ingoldianus</name>
    <dbReference type="NCBI Taxonomy" id="673940"/>
    <lineage>
        <taxon>Eukaryota</taxon>
        <taxon>Fungi</taxon>
        <taxon>Dikarya</taxon>
        <taxon>Ascomycota</taxon>
        <taxon>Pezizomycotina</taxon>
        <taxon>Dothideomycetes</taxon>
        <taxon>Pleosporomycetidae</taxon>
        <taxon>Pleosporales</taxon>
        <taxon>Lindgomycetaceae</taxon>
        <taxon>Lindgomyces</taxon>
    </lineage>
</organism>
<evidence type="ECO:0000313" key="1">
    <source>
        <dbReference type="EMBL" id="KAF2464122.1"/>
    </source>
</evidence>
<name>A0ACB6QDC6_9PLEO</name>
<accession>A0ACB6QDC6</accession>
<gene>
    <name evidence="1" type="ORF">BDR25DRAFT_99683</name>
</gene>
<protein>
    <submittedName>
        <fullName evidence="1">Uncharacterized protein</fullName>
    </submittedName>
</protein>
<dbReference type="Proteomes" id="UP000799755">
    <property type="component" value="Unassembled WGS sequence"/>
</dbReference>
<proteinExistence type="predicted"/>
<keyword evidence="2" id="KW-1185">Reference proteome</keyword>